<evidence type="ECO:0000256" key="3">
    <source>
        <dbReference type="ARBA" id="ARBA00023274"/>
    </source>
</evidence>
<comment type="similarity">
    <text evidence="1">Belongs to the universal ribosomal protein uL1 family.</text>
</comment>
<dbReference type="Gene3D" id="3.40.50.790">
    <property type="match status" value="1"/>
</dbReference>
<dbReference type="Gene3D" id="3.30.190.20">
    <property type="match status" value="1"/>
</dbReference>
<reference evidence="5" key="1">
    <citation type="submission" date="2025-08" db="UniProtKB">
        <authorList>
            <consortium name="RefSeq"/>
        </authorList>
    </citation>
    <scope>IDENTIFICATION</scope>
    <source>
        <tissue evidence="5">Whole Larva</tissue>
    </source>
</reference>
<proteinExistence type="inferred from homology"/>
<evidence type="ECO:0000313" key="5">
    <source>
        <dbReference type="RefSeq" id="XP_017783589.1"/>
    </source>
</evidence>
<dbReference type="InterPro" id="IPR028364">
    <property type="entry name" value="Ribosomal_uL1/biogenesis"/>
</dbReference>
<name>A0ABM1N9T9_NICVS</name>
<dbReference type="GeneID" id="108567561"/>
<accession>A0ABM1N9T9</accession>
<evidence type="ECO:0000313" key="4">
    <source>
        <dbReference type="Proteomes" id="UP000695000"/>
    </source>
</evidence>
<gene>
    <name evidence="5" type="primary">LOC108567561</name>
</gene>
<dbReference type="InterPro" id="IPR023674">
    <property type="entry name" value="Ribosomal_uL1-like"/>
</dbReference>
<dbReference type="Proteomes" id="UP000695000">
    <property type="component" value="Unplaced"/>
</dbReference>
<dbReference type="Pfam" id="PF00687">
    <property type="entry name" value="Ribosomal_L1"/>
    <property type="match status" value="1"/>
</dbReference>
<dbReference type="PANTHER" id="PTHR36427">
    <property type="entry name" value="54S RIBOSOMAL PROTEIN L1, MITOCHONDRIAL"/>
    <property type="match status" value="1"/>
</dbReference>
<evidence type="ECO:0000256" key="1">
    <source>
        <dbReference type="ARBA" id="ARBA00010531"/>
    </source>
</evidence>
<sequence>MALISRGFSLINRIQLPAVTQVREYAARKGTRDKRAKSKVKVEVEKVGFIPHNQRNREKFLLSRPKRKFDDSWKQLPIDNVYPQRYYQWRVYPFQEAILCHRETHHPEVYNKPNSNVHITIELNMEGEKKTRFVDNFTRIAPMPNGFDHGEQRSIIAFTKNEEYQEQAKALGATIVGGLDLIREVQNGSVDLQEFQFILAEPQILAELVVLRGVMRRKFPNVKLGTLDMDIPAMVKKFMNGVNYTGIKDEFEKDFGIIETVIGTLDMNEKHLEENFASLVEDVMKAKPKRPGQFIRRCLVTSPPSREKFKVDHNLYLQQEHSETKSKTEEVEAVAAAN</sequence>
<dbReference type="PANTHER" id="PTHR36427:SF3">
    <property type="entry name" value="LARGE RIBOSOMAL SUBUNIT PROTEIN UL1M"/>
    <property type="match status" value="1"/>
</dbReference>
<keyword evidence="2 5" id="KW-0689">Ribosomal protein</keyword>
<dbReference type="SUPFAM" id="SSF56808">
    <property type="entry name" value="Ribosomal protein L1"/>
    <property type="match status" value="1"/>
</dbReference>
<dbReference type="GO" id="GO:0005840">
    <property type="term" value="C:ribosome"/>
    <property type="evidence" value="ECO:0007669"/>
    <property type="project" value="UniProtKB-KW"/>
</dbReference>
<keyword evidence="4" id="KW-1185">Reference proteome</keyword>
<organism evidence="4 5">
    <name type="scientific">Nicrophorus vespilloides</name>
    <name type="common">Boreal carrion beetle</name>
    <dbReference type="NCBI Taxonomy" id="110193"/>
    <lineage>
        <taxon>Eukaryota</taxon>
        <taxon>Metazoa</taxon>
        <taxon>Ecdysozoa</taxon>
        <taxon>Arthropoda</taxon>
        <taxon>Hexapoda</taxon>
        <taxon>Insecta</taxon>
        <taxon>Pterygota</taxon>
        <taxon>Neoptera</taxon>
        <taxon>Endopterygota</taxon>
        <taxon>Coleoptera</taxon>
        <taxon>Polyphaga</taxon>
        <taxon>Staphyliniformia</taxon>
        <taxon>Silphidae</taxon>
        <taxon>Nicrophorinae</taxon>
        <taxon>Nicrophorus</taxon>
    </lineage>
</organism>
<evidence type="ECO:0000256" key="2">
    <source>
        <dbReference type="ARBA" id="ARBA00022980"/>
    </source>
</evidence>
<dbReference type="InterPro" id="IPR016095">
    <property type="entry name" value="Ribosomal_uL1_3-a/b-sand"/>
</dbReference>
<dbReference type="RefSeq" id="XP_017783589.1">
    <property type="nucleotide sequence ID" value="XM_017928100.1"/>
</dbReference>
<protein>
    <submittedName>
        <fullName evidence="5">50S ribosomal protein L1</fullName>
    </submittedName>
</protein>
<keyword evidence="3" id="KW-0687">Ribonucleoprotein</keyword>